<feature type="coiled-coil region" evidence="10">
    <location>
        <begin position="1356"/>
        <end position="1418"/>
    </location>
</feature>
<dbReference type="PROSITE" id="PS51306">
    <property type="entry name" value="ASD1"/>
    <property type="match status" value="1"/>
</dbReference>
<feature type="domain" description="PDZ" evidence="12">
    <location>
        <begin position="47"/>
        <end position="128"/>
    </location>
</feature>
<feature type="region of interest" description="Disordered" evidence="11">
    <location>
        <begin position="127"/>
        <end position="247"/>
    </location>
</feature>
<comment type="caution">
    <text evidence="15">The sequence shown here is derived from an EMBL/GenBank/DDBJ whole genome shotgun (WGS) entry which is preliminary data.</text>
</comment>
<keyword evidence="3" id="KW-0217">Developmental protein</keyword>
<feature type="domain" description="ASD2" evidence="14">
    <location>
        <begin position="1264"/>
        <end position="1561"/>
    </location>
</feature>
<comment type="similarity">
    <text evidence="2">Belongs to the shroom family.</text>
</comment>
<dbReference type="Proteomes" id="UP000693946">
    <property type="component" value="Linkage Group LG2"/>
</dbReference>
<feature type="region of interest" description="Disordered" evidence="11">
    <location>
        <begin position="559"/>
        <end position="626"/>
    </location>
</feature>
<feature type="compositionally biased region" description="Acidic residues" evidence="11">
    <location>
        <begin position="33"/>
        <end position="46"/>
    </location>
</feature>
<gene>
    <name evidence="15" type="ORF">JOB18_049856</name>
</gene>
<feature type="compositionally biased region" description="Polar residues" evidence="11">
    <location>
        <begin position="654"/>
        <end position="665"/>
    </location>
</feature>
<dbReference type="PANTHER" id="PTHR15012:SF38">
    <property type="entry name" value="PROTEIN SHROOM2-LIKE ISOFORM X1"/>
    <property type="match status" value="1"/>
</dbReference>
<feature type="compositionally biased region" description="Basic and acidic residues" evidence="11">
    <location>
        <begin position="567"/>
        <end position="577"/>
    </location>
</feature>
<feature type="compositionally biased region" description="Polar residues" evidence="11">
    <location>
        <begin position="956"/>
        <end position="968"/>
    </location>
</feature>
<keyword evidence="6" id="KW-0493">Microtubule</keyword>
<evidence type="ECO:0000256" key="8">
    <source>
        <dbReference type="ARBA" id="ARBA00023212"/>
    </source>
</evidence>
<dbReference type="InterPro" id="IPR014799">
    <property type="entry name" value="ASD2_dom"/>
</dbReference>
<comment type="subcellular location">
    <subcellularLocation>
        <location evidence="1">Cytoplasm</location>
        <location evidence="1">Cytoskeleton</location>
    </subcellularLocation>
</comment>
<keyword evidence="4" id="KW-0963">Cytoplasm</keyword>
<dbReference type="Pfam" id="PF00595">
    <property type="entry name" value="PDZ"/>
    <property type="match status" value="1"/>
</dbReference>
<organism evidence="15 16">
    <name type="scientific">Solea senegalensis</name>
    <name type="common">Senegalese sole</name>
    <dbReference type="NCBI Taxonomy" id="28829"/>
    <lineage>
        <taxon>Eukaryota</taxon>
        <taxon>Metazoa</taxon>
        <taxon>Chordata</taxon>
        <taxon>Craniata</taxon>
        <taxon>Vertebrata</taxon>
        <taxon>Euteleostomi</taxon>
        <taxon>Actinopterygii</taxon>
        <taxon>Neopterygii</taxon>
        <taxon>Teleostei</taxon>
        <taxon>Neoteleostei</taxon>
        <taxon>Acanthomorphata</taxon>
        <taxon>Carangaria</taxon>
        <taxon>Pleuronectiformes</taxon>
        <taxon>Pleuronectoidei</taxon>
        <taxon>Soleidae</taxon>
        <taxon>Solea</taxon>
    </lineage>
</organism>
<feature type="coiled-coil region" evidence="10">
    <location>
        <begin position="1452"/>
        <end position="1508"/>
    </location>
</feature>
<feature type="domain" description="ASD1" evidence="13">
    <location>
        <begin position="734"/>
        <end position="794"/>
    </location>
</feature>
<evidence type="ECO:0000256" key="6">
    <source>
        <dbReference type="ARBA" id="ARBA00022701"/>
    </source>
</evidence>
<proteinExistence type="inferred from homology"/>
<keyword evidence="10" id="KW-0175">Coiled coil</keyword>
<dbReference type="Pfam" id="PF08688">
    <property type="entry name" value="ASD1"/>
    <property type="match status" value="2"/>
</dbReference>
<evidence type="ECO:0000259" key="14">
    <source>
        <dbReference type="PROSITE" id="PS51307"/>
    </source>
</evidence>
<evidence type="ECO:0000256" key="4">
    <source>
        <dbReference type="ARBA" id="ARBA00022490"/>
    </source>
</evidence>
<feature type="region of interest" description="Disordered" evidence="11">
    <location>
        <begin position="24"/>
        <end position="49"/>
    </location>
</feature>
<evidence type="ECO:0000256" key="10">
    <source>
        <dbReference type="SAM" id="Coils"/>
    </source>
</evidence>
<dbReference type="SMART" id="SM00228">
    <property type="entry name" value="PDZ"/>
    <property type="match status" value="1"/>
</dbReference>
<evidence type="ECO:0000259" key="13">
    <source>
        <dbReference type="PROSITE" id="PS51306"/>
    </source>
</evidence>
<dbReference type="GO" id="GO:0016324">
    <property type="term" value="C:apical plasma membrane"/>
    <property type="evidence" value="ECO:0007669"/>
    <property type="project" value="TreeGrafter"/>
</dbReference>
<feature type="compositionally biased region" description="Polar residues" evidence="11">
    <location>
        <begin position="988"/>
        <end position="1014"/>
    </location>
</feature>
<dbReference type="CDD" id="cd06750">
    <property type="entry name" value="PDZ_shroom2_3_4-like"/>
    <property type="match status" value="1"/>
</dbReference>
<evidence type="ECO:0000256" key="11">
    <source>
        <dbReference type="SAM" id="MobiDB-lite"/>
    </source>
</evidence>
<feature type="compositionally biased region" description="Polar residues" evidence="11">
    <location>
        <begin position="1029"/>
        <end position="1042"/>
    </location>
</feature>
<dbReference type="GO" id="GO:0005874">
    <property type="term" value="C:microtubule"/>
    <property type="evidence" value="ECO:0007669"/>
    <property type="project" value="UniProtKB-KW"/>
</dbReference>
<dbReference type="InterPro" id="IPR027685">
    <property type="entry name" value="Shroom_fam"/>
</dbReference>
<keyword evidence="5" id="KW-0597">Phosphoprotein</keyword>
<feature type="compositionally biased region" description="Low complexity" evidence="11">
    <location>
        <begin position="1102"/>
        <end position="1114"/>
    </location>
</feature>
<feature type="compositionally biased region" description="Basic and acidic residues" evidence="11">
    <location>
        <begin position="1089"/>
        <end position="1101"/>
    </location>
</feature>
<dbReference type="EMBL" id="JAGKHQ010000012">
    <property type="protein sequence ID" value="KAG7504072.1"/>
    <property type="molecule type" value="Genomic_DNA"/>
</dbReference>
<keyword evidence="16" id="KW-1185">Reference proteome</keyword>
<evidence type="ECO:0000256" key="1">
    <source>
        <dbReference type="ARBA" id="ARBA00004245"/>
    </source>
</evidence>
<dbReference type="GO" id="GO:0007015">
    <property type="term" value="P:actin filament organization"/>
    <property type="evidence" value="ECO:0007669"/>
    <property type="project" value="TreeGrafter"/>
</dbReference>
<feature type="region of interest" description="Disordered" evidence="11">
    <location>
        <begin position="654"/>
        <end position="673"/>
    </location>
</feature>
<dbReference type="GO" id="GO:0030864">
    <property type="term" value="C:cortical actin cytoskeleton"/>
    <property type="evidence" value="ECO:0007669"/>
    <property type="project" value="TreeGrafter"/>
</dbReference>
<dbReference type="PANTHER" id="PTHR15012">
    <property type="entry name" value="APICAL PROTEIN/SHROOM-RELATED"/>
    <property type="match status" value="1"/>
</dbReference>
<dbReference type="InterPro" id="IPR014800">
    <property type="entry name" value="ASD1_dom"/>
</dbReference>
<dbReference type="PROSITE" id="PS51307">
    <property type="entry name" value="ASD2"/>
    <property type="match status" value="1"/>
</dbReference>
<dbReference type="GO" id="GO:0051015">
    <property type="term" value="F:actin filament binding"/>
    <property type="evidence" value="ECO:0007669"/>
    <property type="project" value="InterPro"/>
</dbReference>
<keyword evidence="7 9" id="KW-0009">Actin-binding</keyword>
<evidence type="ECO:0000256" key="9">
    <source>
        <dbReference type="PROSITE-ProRule" id="PRU00637"/>
    </source>
</evidence>
<dbReference type="InterPro" id="IPR001478">
    <property type="entry name" value="PDZ"/>
</dbReference>
<feature type="compositionally biased region" description="Basic and acidic residues" evidence="11">
    <location>
        <begin position="355"/>
        <end position="378"/>
    </location>
</feature>
<feature type="region of interest" description="Disordered" evidence="11">
    <location>
        <begin position="285"/>
        <end position="406"/>
    </location>
</feature>
<evidence type="ECO:0000256" key="5">
    <source>
        <dbReference type="ARBA" id="ARBA00022553"/>
    </source>
</evidence>
<keyword evidence="8" id="KW-0206">Cytoskeleton</keyword>
<evidence type="ECO:0000256" key="3">
    <source>
        <dbReference type="ARBA" id="ARBA00022473"/>
    </source>
</evidence>
<dbReference type="FunFam" id="2.30.42.10:FF:000100">
    <property type="entry name" value="Shroom family member 2"/>
    <property type="match status" value="1"/>
</dbReference>
<dbReference type="Pfam" id="PF08687">
    <property type="entry name" value="ASD2"/>
    <property type="match status" value="1"/>
</dbReference>
<accession>A0AAV6RIC9</accession>
<feature type="compositionally biased region" description="Low complexity" evidence="11">
    <location>
        <begin position="232"/>
        <end position="241"/>
    </location>
</feature>
<evidence type="ECO:0000313" key="15">
    <source>
        <dbReference type="EMBL" id="KAG7504072.1"/>
    </source>
</evidence>
<feature type="compositionally biased region" description="Low complexity" evidence="11">
    <location>
        <begin position="1043"/>
        <end position="1078"/>
    </location>
</feature>
<dbReference type="GO" id="GO:0043296">
    <property type="term" value="C:apical junction complex"/>
    <property type="evidence" value="ECO:0007669"/>
    <property type="project" value="TreeGrafter"/>
</dbReference>
<feature type="compositionally biased region" description="Basic and acidic residues" evidence="11">
    <location>
        <begin position="908"/>
        <end position="920"/>
    </location>
</feature>
<feature type="compositionally biased region" description="Polar residues" evidence="11">
    <location>
        <begin position="921"/>
        <end position="934"/>
    </location>
</feature>
<reference evidence="15 16" key="1">
    <citation type="journal article" date="2021" name="Sci. Rep.">
        <title>Chromosome anchoring in Senegalese sole (Solea senegalensis) reveals sex-associated markers and genome rearrangements in flatfish.</title>
        <authorList>
            <person name="Guerrero-Cozar I."/>
            <person name="Gomez-Garrido J."/>
            <person name="Berbel C."/>
            <person name="Martinez-Blanch J.F."/>
            <person name="Alioto T."/>
            <person name="Claros M.G."/>
            <person name="Gagnaire P.A."/>
            <person name="Manchado M."/>
        </authorList>
    </citation>
    <scope>NUCLEOTIDE SEQUENCE [LARGE SCALE GENOMIC DNA]</scope>
    <source>
        <strain evidence="15">Sse05_10M</strain>
    </source>
</reference>
<feature type="compositionally biased region" description="Basic and acidic residues" evidence="11">
    <location>
        <begin position="829"/>
        <end position="848"/>
    </location>
</feature>
<evidence type="ECO:0000256" key="7">
    <source>
        <dbReference type="ARBA" id="ARBA00023203"/>
    </source>
</evidence>
<feature type="compositionally biased region" description="Polar residues" evidence="11">
    <location>
        <begin position="177"/>
        <end position="194"/>
    </location>
</feature>
<feature type="region of interest" description="Disordered" evidence="11">
    <location>
        <begin position="1306"/>
        <end position="1334"/>
    </location>
</feature>
<dbReference type="PROSITE" id="PS50106">
    <property type="entry name" value="PDZ"/>
    <property type="match status" value="1"/>
</dbReference>
<evidence type="ECO:0000259" key="12">
    <source>
        <dbReference type="PROSITE" id="PS50106"/>
    </source>
</evidence>
<protein>
    <submittedName>
        <fullName evidence="15">Shroom2-like isoform X1</fullName>
    </submittedName>
</protein>
<name>A0AAV6RIC9_SOLSE</name>
<feature type="region of interest" description="Disordered" evidence="11">
    <location>
        <begin position="822"/>
        <end position="1154"/>
    </location>
</feature>
<sequence length="1568" mass="173937">MDAVDPRGASAGGMRWWTEVSKWRGLGQRRREEEEEADEEEEEEERLVEVQLQGKAPWGFTLRGGTEHREPLVITKVEEGSAAASVRLQAGDEMVSVNAVPLSGSRQEAICLVKSSHKTLTMAVRRRNRFKGKNDPGSRPHSWHSSKLTEVESEPVGREATPAPVWQPKHEARSKDLSTQGEQSIQHQSSSVNNMERLDRPSHPYPHIRLSPTKHMSGTEPLGGPGGKRESGFSCFSNSSSPPVHLQNTYARKGTSTENVFFKGFQGEGLQQAGRPRYLQPTLGNGCWEGSQADERPASRVSITGKPSISPVWQVPEKKSQSPPPPPPLRSDSFAATKVFPYSEGPNGPTKTHGRSTEKLTEKDQNRSHQEKTSEARRSFNPLSTKDFLHPGTTADHNHNQLHPNKLFSLSSNDVRQPQYTQIPAHQRQYSDESPFYLQTRSTPTTKTQSVGSYYRSLQDLPTNVFSRKHVRHSTASITSSAANPNFDSSGYSRHYAPASKHSVQIAELQAWQGKIENWRGETGKLHWVNSNEPGFPSSLKGNVMANYSLPQSQMPYSGNGLYYDHQTSEHSNRSRSPENAANRGEGPTNDIKRQFPTHPANDHKINLPRQQDPWVPQDDHRISPHKTPLLHSLTQESRILTERQPAAMTTGVLSTQDTGDNMSPSGGKMNRRSDRYATTLRKEIQQKRAQLQKSRSAATLTCDADDDEVEEWRSTETPTSSGVSFTNTYKDHLKEAQARVLQATSFQRRDLEPFGPEVPVLKTSNGRIRGRKRFPLAKKTHSFSEPDKIDKVGVEGELQTGSSGEQRKYFEAKPAFSRPLLKSNKVTNLDHDLGEISKDRSPSERPEQSNSTTDPNHLSPHGHKQNLLEQQRLGTFAEYQATWDKQKKSPDARIQGRYHSAENILDAEEKPICIHEKSRSSPSADFHTQSIPSSWRDPQAQESGQHTSGEAEDTLQYQPDHSPQSAPSVPRNEGPVPGLSDHGTKPNAASPSQTTLSSGPRSLSPNTGSQPPQTKGLLPPPRTHLGPETTSSSQEFLSGAQSDPAALQPLSSSSSDGQHHAPAQVSSSASPAPVGSPHLSPTSAPDMSKGDVEAEQEKEQLPLLPSSSSPFSSWTPALFIPAADRARSPSPQFAPLRLTDKPPTASVQDDSSLRSEMKVKLAEVMDVNSPVRKVPVKIVHADSSSDRDRRAYLPQSSDTFSSFVPSPFIPSLGATEHPASSLFSAYTRQVAQDRGQAPTSTQESVLELSPTGARHLEEDAKREELARDIMGRDKSLVDILDQSGRKTTMDLMEGLFPPEGEILEGAQQRRRASSSSRLPPSSPRSVDRREEDDVSVSAAASLVPSSSYYNTSAPKAELLIKMKDMQGQLEEQDSEDELDVDLASKKQELITSLAKKLEILREARQSLQEDVEDNETLGREVEATVQCLCQPNQLDKFRMFVGDLDKVVSLLLSLSGRLARVENALDSLEDDASPEEKRTLTEKRKLLMRQHEDAKELKENLDRRERLVSGIMEVHLDAESLEDYRHFVKMKSALIIEQRKLEDKIKLGEEQLKCLLDSLPLEQRPLL</sequence>
<dbReference type="GO" id="GO:0005912">
    <property type="term" value="C:adherens junction"/>
    <property type="evidence" value="ECO:0007669"/>
    <property type="project" value="TreeGrafter"/>
</dbReference>
<evidence type="ECO:0000313" key="16">
    <source>
        <dbReference type="Proteomes" id="UP000693946"/>
    </source>
</evidence>
<evidence type="ECO:0000256" key="2">
    <source>
        <dbReference type="ARBA" id="ARBA00006469"/>
    </source>
</evidence>